<dbReference type="OrthoDB" id="21678at2759"/>
<dbReference type="Pfam" id="PF08313">
    <property type="entry name" value="SCA7"/>
    <property type="match status" value="1"/>
</dbReference>
<evidence type="ECO:0000259" key="2">
    <source>
        <dbReference type="Pfam" id="PF08313"/>
    </source>
</evidence>
<comment type="caution">
    <text evidence="3">The sequence shown here is derived from an EMBL/GenBank/DDBJ whole genome shotgun (WGS) entry which is preliminary data.</text>
</comment>
<feature type="region of interest" description="Disordered" evidence="1">
    <location>
        <begin position="340"/>
        <end position="482"/>
    </location>
</feature>
<keyword evidence="4" id="KW-1185">Reference proteome</keyword>
<dbReference type="EMBL" id="LAVV01006574">
    <property type="protein sequence ID" value="KNZ59301.1"/>
    <property type="molecule type" value="Genomic_DNA"/>
</dbReference>
<reference evidence="3 4" key="1">
    <citation type="submission" date="2015-08" db="EMBL/GenBank/DDBJ databases">
        <title>Next Generation Sequencing and Analysis of the Genome of Puccinia sorghi L Schw, the Causal Agent of Maize Common Rust.</title>
        <authorList>
            <person name="Rochi L."/>
            <person name="Burguener G."/>
            <person name="Darino M."/>
            <person name="Turjanski A."/>
            <person name="Kreff E."/>
            <person name="Dieguez M.J."/>
            <person name="Sacco F."/>
        </authorList>
    </citation>
    <scope>NUCLEOTIDE SEQUENCE [LARGE SCALE GENOMIC DNA]</scope>
    <source>
        <strain evidence="3 4">RO10H11247</strain>
    </source>
</reference>
<organism evidence="3 4">
    <name type="scientific">Puccinia sorghi</name>
    <dbReference type="NCBI Taxonomy" id="27349"/>
    <lineage>
        <taxon>Eukaryota</taxon>
        <taxon>Fungi</taxon>
        <taxon>Dikarya</taxon>
        <taxon>Basidiomycota</taxon>
        <taxon>Pucciniomycotina</taxon>
        <taxon>Pucciniomycetes</taxon>
        <taxon>Pucciniales</taxon>
        <taxon>Pucciniaceae</taxon>
        <taxon>Puccinia</taxon>
    </lineage>
</organism>
<dbReference type="PANTHER" id="PTHR47805">
    <property type="entry name" value="SAGA-ASSOCIATED FACTOR 73"/>
    <property type="match status" value="1"/>
</dbReference>
<feature type="region of interest" description="Disordered" evidence="1">
    <location>
        <begin position="262"/>
        <end position="291"/>
    </location>
</feature>
<dbReference type="VEuPathDB" id="FungiDB:VP01_1763g2"/>
<dbReference type="InterPro" id="IPR013243">
    <property type="entry name" value="SCA7_dom"/>
</dbReference>
<feature type="compositionally biased region" description="Low complexity" evidence="1">
    <location>
        <begin position="41"/>
        <end position="66"/>
    </location>
</feature>
<dbReference type="PANTHER" id="PTHR47805:SF1">
    <property type="entry name" value="SAGA-ASSOCIATED FACTOR 73"/>
    <property type="match status" value="1"/>
</dbReference>
<feature type="region of interest" description="Disordered" evidence="1">
    <location>
        <begin position="508"/>
        <end position="566"/>
    </location>
</feature>
<feature type="domain" description="SCA7" evidence="2">
    <location>
        <begin position="279"/>
        <end position="322"/>
    </location>
</feature>
<dbReference type="InterPro" id="IPR037804">
    <property type="entry name" value="SGF73"/>
</dbReference>
<sequence>MHLKPASSQVEAKLKMVTATIDSLKQNPTERWKTIKLLTRQQQHQQQQQVRTKQQQNSLSSQSNNHSPPPDHPAAPIWTQRMETLFGPLNDQLRLIKCDHCGILTRETNSKVGVTHKRSRLDNPLLLPPLPLANIILFFLISDPTSFPRHHKKHETGWMQSIVRCLKNQARLGPSNSKKRASSEGKSRFTTFWLRFCFLHFSQICTKPVSLDSLPMKKKKKTTIIDHTQPPGGIDPDAPNVINGIPMTQKQIKKALAAAERADREAERKKKKKLEEEARKAKKLSRAKGGPVNVNEQCGVLTHSMGAKRSVPGRSAPYDSFIGQDFLYLSSSVHDLENHRNEWQKKNNPNWGDRKVVTPRVGPGIEPGLSKKKKKELASLANKNSSNNGNNKRNENDASSSSNNNNSNNKNQVGNGSSGHQNNKSGQVKDKDKSSHSAHHTSKSGNGEPKSSAVGGNASGTNKKSSGHAGLSSKGEARTTSAKLSAVNEAKLLGELDADFYLVVPPKKSGPKNVAVTGAVRPGPMDKDGDTAMGEPAVDAPAPPEWPLPKEQIEDDDEGSGNESDEEFEAVIRGLIVSQSLLKPVTLLPSEPLARNPFPPPSACSLRANHWSKFAKLGVKESFRNSFKL</sequence>
<evidence type="ECO:0000256" key="1">
    <source>
        <dbReference type="SAM" id="MobiDB-lite"/>
    </source>
</evidence>
<accession>A0A0L6VEU7</accession>
<dbReference type="GO" id="GO:0031048">
    <property type="term" value="P:regulatory ncRNA-mediated heterochromatin formation"/>
    <property type="evidence" value="ECO:0007669"/>
    <property type="project" value="TreeGrafter"/>
</dbReference>
<feature type="compositionally biased region" description="Acidic residues" evidence="1">
    <location>
        <begin position="553"/>
        <end position="566"/>
    </location>
</feature>
<dbReference type="GO" id="GO:0006357">
    <property type="term" value="P:regulation of transcription by RNA polymerase II"/>
    <property type="evidence" value="ECO:0007669"/>
    <property type="project" value="TreeGrafter"/>
</dbReference>
<dbReference type="Proteomes" id="UP000037035">
    <property type="component" value="Unassembled WGS sequence"/>
</dbReference>
<gene>
    <name evidence="3" type="ORF">VP01_1763g2</name>
</gene>
<feature type="compositionally biased region" description="Low complexity" evidence="1">
    <location>
        <begin position="378"/>
        <end position="419"/>
    </location>
</feature>
<dbReference type="AlphaFoldDB" id="A0A0L6VEU7"/>
<proteinExistence type="predicted"/>
<feature type="compositionally biased region" description="Basic and acidic residues" evidence="1">
    <location>
        <begin position="262"/>
        <end position="279"/>
    </location>
</feature>
<dbReference type="GO" id="GO:0000124">
    <property type="term" value="C:SAGA complex"/>
    <property type="evidence" value="ECO:0007669"/>
    <property type="project" value="InterPro"/>
</dbReference>
<feature type="region of interest" description="Disordered" evidence="1">
    <location>
        <begin position="39"/>
        <end position="76"/>
    </location>
</feature>
<protein>
    <submittedName>
        <fullName evidence="3">SAGA-associated factor 73</fullName>
    </submittedName>
</protein>
<dbReference type="STRING" id="27349.A0A0L6VEU7"/>
<name>A0A0L6VEU7_9BASI</name>
<evidence type="ECO:0000313" key="4">
    <source>
        <dbReference type="Proteomes" id="UP000037035"/>
    </source>
</evidence>
<evidence type="ECO:0000313" key="3">
    <source>
        <dbReference type="EMBL" id="KNZ59301.1"/>
    </source>
</evidence>
<dbReference type="GO" id="GO:1904802">
    <property type="term" value="P:RITS complex assembly"/>
    <property type="evidence" value="ECO:0007669"/>
    <property type="project" value="TreeGrafter"/>
</dbReference>